<dbReference type="AlphaFoldDB" id="A0A1I5MD89"/>
<proteinExistence type="predicted"/>
<dbReference type="InterPro" id="IPR003661">
    <property type="entry name" value="HisK_dim/P_dom"/>
</dbReference>
<keyword evidence="4" id="KW-0812">Transmembrane</keyword>
<gene>
    <name evidence="6" type="ORF">SAMN05216234_105122</name>
</gene>
<evidence type="ECO:0000256" key="1">
    <source>
        <dbReference type="ARBA" id="ARBA00000085"/>
    </source>
</evidence>
<organism evidence="6 7">
    <name type="scientific">Hydrogenimonas thermophila</name>
    <dbReference type="NCBI Taxonomy" id="223786"/>
    <lineage>
        <taxon>Bacteria</taxon>
        <taxon>Pseudomonadati</taxon>
        <taxon>Campylobacterota</taxon>
        <taxon>Epsilonproteobacteria</taxon>
        <taxon>Campylobacterales</taxon>
        <taxon>Hydrogenimonadaceae</taxon>
        <taxon>Hydrogenimonas</taxon>
    </lineage>
</organism>
<accession>A0A1I5MD89</accession>
<dbReference type="InterPro" id="IPR036890">
    <property type="entry name" value="HATPase_C_sf"/>
</dbReference>
<dbReference type="STRING" id="223786.SAMN05216234_105122"/>
<sequence>MSALKDTDTNIYQSERQTLIRFLGLYTFLALLIVILGSTIYYKLQKDLMLQTKRLELVEFSKELIDGLKLLHIYFDRYRTYPRNPLYRSAIYDADKVQIFSTLKDNENVNLDKVIYTTDKAIHYIHILDSYYLGAKYVVVEIDNNGKWFIQTWKDIFIYSSLLLILFLLAGIVLVRLFLAPMRNAINLLDRFIKDTTHELNTPVNAILSNIEMIDKEKLDPKLEKKIRRIEIAARTISNIYQDLTYLILHHKIASQNQEIDISQLIKERIDYFKILADSKNILIKTDIKLNIKLYIDKGKFTRLFDNLLSNAIKYNKRGGEIFIFLEEGKLIVKDSGKGMNEKEIKEAFSRYKRFDTTVGGFGIGLNIVSLIAKEYNLNIKIDSQKGKGSEVIIRWDDYI</sequence>
<protein>
    <recommendedName>
        <fullName evidence="2">histidine kinase</fullName>
        <ecNumber evidence="2">2.7.13.3</ecNumber>
    </recommendedName>
</protein>
<dbReference type="InterPro" id="IPR005467">
    <property type="entry name" value="His_kinase_dom"/>
</dbReference>
<dbReference type="PANTHER" id="PTHR43547:SF2">
    <property type="entry name" value="HYBRID SIGNAL TRANSDUCTION HISTIDINE KINASE C"/>
    <property type="match status" value="1"/>
</dbReference>
<keyword evidence="6" id="KW-0418">Kinase</keyword>
<comment type="catalytic activity">
    <reaction evidence="1">
        <text>ATP + protein L-histidine = ADP + protein N-phospho-L-histidine.</text>
        <dbReference type="EC" id="2.7.13.3"/>
    </reaction>
</comment>
<dbReference type="Pfam" id="PF02518">
    <property type="entry name" value="HATPase_c"/>
    <property type="match status" value="1"/>
</dbReference>
<dbReference type="Proteomes" id="UP000199227">
    <property type="component" value="Unassembled WGS sequence"/>
</dbReference>
<dbReference type="GO" id="GO:0000155">
    <property type="term" value="F:phosphorelay sensor kinase activity"/>
    <property type="evidence" value="ECO:0007669"/>
    <property type="project" value="InterPro"/>
</dbReference>
<dbReference type="CDD" id="cd00082">
    <property type="entry name" value="HisKA"/>
    <property type="match status" value="1"/>
</dbReference>
<dbReference type="PROSITE" id="PS50109">
    <property type="entry name" value="HIS_KIN"/>
    <property type="match status" value="1"/>
</dbReference>
<evidence type="ECO:0000256" key="2">
    <source>
        <dbReference type="ARBA" id="ARBA00012438"/>
    </source>
</evidence>
<reference evidence="6 7" key="1">
    <citation type="submission" date="2016-10" db="EMBL/GenBank/DDBJ databases">
        <authorList>
            <person name="de Groot N.N."/>
        </authorList>
    </citation>
    <scope>NUCLEOTIDE SEQUENCE [LARGE SCALE GENOMIC DNA]</scope>
    <source>
        <strain evidence="6 7">EP1-55-1</strain>
    </source>
</reference>
<keyword evidence="4" id="KW-1133">Transmembrane helix</keyword>
<dbReference type="SUPFAM" id="SSF47384">
    <property type="entry name" value="Homodimeric domain of signal transducing histidine kinase"/>
    <property type="match status" value="1"/>
</dbReference>
<feature type="transmembrane region" description="Helical" evidence="4">
    <location>
        <begin position="156"/>
        <end position="179"/>
    </location>
</feature>
<dbReference type="Pfam" id="PF00512">
    <property type="entry name" value="HisKA"/>
    <property type="match status" value="1"/>
</dbReference>
<keyword evidence="3" id="KW-0597">Phosphoprotein</keyword>
<evidence type="ECO:0000256" key="3">
    <source>
        <dbReference type="ARBA" id="ARBA00022553"/>
    </source>
</evidence>
<evidence type="ECO:0000256" key="4">
    <source>
        <dbReference type="SAM" id="Phobius"/>
    </source>
</evidence>
<dbReference type="InterPro" id="IPR003594">
    <property type="entry name" value="HATPase_dom"/>
</dbReference>
<dbReference type="SUPFAM" id="SSF55874">
    <property type="entry name" value="ATPase domain of HSP90 chaperone/DNA topoisomerase II/histidine kinase"/>
    <property type="match status" value="1"/>
</dbReference>
<dbReference type="Gene3D" id="3.30.565.10">
    <property type="entry name" value="Histidine kinase-like ATPase, C-terminal domain"/>
    <property type="match status" value="1"/>
</dbReference>
<dbReference type="OrthoDB" id="9761634at2"/>
<dbReference type="Gene3D" id="1.10.287.130">
    <property type="match status" value="1"/>
</dbReference>
<feature type="transmembrane region" description="Helical" evidence="4">
    <location>
        <begin position="20"/>
        <end position="44"/>
    </location>
</feature>
<keyword evidence="4" id="KW-0472">Membrane</keyword>
<dbReference type="RefSeq" id="WP_092911139.1">
    <property type="nucleotide sequence ID" value="NZ_FOXB01000005.1"/>
</dbReference>
<dbReference type="SMART" id="SM00387">
    <property type="entry name" value="HATPase_c"/>
    <property type="match status" value="1"/>
</dbReference>
<keyword evidence="7" id="KW-1185">Reference proteome</keyword>
<dbReference type="EC" id="2.7.13.3" evidence="2"/>
<dbReference type="PANTHER" id="PTHR43547">
    <property type="entry name" value="TWO-COMPONENT HISTIDINE KINASE"/>
    <property type="match status" value="1"/>
</dbReference>
<dbReference type="InterPro" id="IPR036097">
    <property type="entry name" value="HisK_dim/P_sf"/>
</dbReference>
<dbReference type="EMBL" id="FOXB01000005">
    <property type="protein sequence ID" value="SFP07493.1"/>
    <property type="molecule type" value="Genomic_DNA"/>
</dbReference>
<evidence type="ECO:0000313" key="7">
    <source>
        <dbReference type="Proteomes" id="UP000199227"/>
    </source>
</evidence>
<dbReference type="SMART" id="SM00388">
    <property type="entry name" value="HisKA"/>
    <property type="match status" value="1"/>
</dbReference>
<feature type="domain" description="Histidine kinase" evidence="5">
    <location>
        <begin position="195"/>
        <end position="400"/>
    </location>
</feature>
<evidence type="ECO:0000259" key="5">
    <source>
        <dbReference type="PROSITE" id="PS50109"/>
    </source>
</evidence>
<name>A0A1I5MD89_9BACT</name>
<keyword evidence="6" id="KW-0808">Transferase</keyword>
<evidence type="ECO:0000313" key="6">
    <source>
        <dbReference type="EMBL" id="SFP07493.1"/>
    </source>
</evidence>